<protein>
    <recommendedName>
        <fullName evidence="3">DUF4160 domain-containing protein</fullName>
    </recommendedName>
</protein>
<organism evidence="1 2">
    <name type="scientific">Anaeromicropila herbilytica</name>
    <dbReference type="NCBI Taxonomy" id="2785025"/>
    <lineage>
        <taxon>Bacteria</taxon>
        <taxon>Bacillati</taxon>
        <taxon>Bacillota</taxon>
        <taxon>Clostridia</taxon>
        <taxon>Lachnospirales</taxon>
        <taxon>Lachnospiraceae</taxon>
        <taxon>Anaeromicropila</taxon>
    </lineage>
</organism>
<gene>
    <name evidence="1" type="ORF">bsdtb5_31970</name>
</gene>
<evidence type="ECO:0000313" key="2">
    <source>
        <dbReference type="Proteomes" id="UP000595897"/>
    </source>
</evidence>
<accession>A0A7R7EN84</accession>
<dbReference type="Proteomes" id="UP000595897">
    <property type="component" value="Chromosome"/>
</dbReference>
<name>A0A7R7EN84_9FIRM</name>
<dbReference type="Pfam" id="PF13711">
    <property type="entry name" value="DUF4160"/>
    <property type="match status" value="1"/>
</dbReference>
<dbReference type="EMBL" id="AP024169">
    <property type="protein sequence ID" value="BCN31902.1"/>
    <property type="molecule type" value="Genomic_DNA"/>
</dbReference>
<keyword evidence="2" id="KW-1185">Reference proteome</keyword>
<dbReference type="AlphaFoldDB" id="A0A7R7EN84"/>
<evidence type="ECO:0000313" key="1">
    <source>
        <dbReference type="EMBL" id="BCN31902.1"/>
    </source>
</evidence>
<evidence type="ECO:0008006" key="3">
    <source>
        <dbReference type="Google" id="ProtNLM"/>
    </source>
</evidence>
<reference evidence="1 2" key="1">
    <citation type="submission" date="2020-11" db="EMBL/GenBank/DDBJ databases">
        <title>Draft genome sequencing of a Lachnospiraceae strain isolated from anoxic soil subjected to BSD treatment.</title>
        <authorList>
            <person name="Uek A."/>
            <person name="Tonouchi A."/>
        </authorList>
    </citation>
    <scope>NUCLEOTIDE SEQUENCE [LARGE SCALE GENOMIC DNA]</scope>
    <source>
        <strain evidence="1 2">TB5</strain>
    </source>
</reference>
<dbReference type="KEGG" id="ahb:bsdtb5_31970"/>
<dbReference type="RefSeq" id="WP_271712991.1">
    <property type="nucleotide sequence ID" value="NZ_AP024169.1"/>
</dbReference>
<sequence>MPQIFKVGGYVVYFWANEGQPLEPIHVHVVEGVPAPNTTKVWITRNGKCLLANNNSKIPERTLNDVCDVIEARSKDILNKWMNFFGEISFYC</sequence>
<dbReference type="InterPro" id="IPR025427">
    <property type="entry name" value="DUF4160"/>
</dbReference>
<proteinExistence type="predicted"/>